<dbReference type="InterPro" id="IPR017853">
    <property type="entry name" value="GH"/>
</dbReference>
<dbReference type="PANTHER" id="PTHR12631">
    <property type="entry name" value="ALPHA-L-IDURONIDASE"/>
    <property type="match status" value="1"/>
</dbReference>
<keyword evidence="4" id="KW-1185">Reference proteome</keyword>
<dbReference type="PANTHER" id="PTHR12631:SF10">
    <property type="entry name" value="BETA-XYLOSIDASE-LIKE PROTEIN-RELATED"/>
    <property type="match status" value="1"/>
</dbReference>
<dbReference type="RefSeq" id="WP_111469314.1">
    <property type="nucleotide sequence ID" value="NZ_QLIX01000004.1"/>
</dbReference>
<keyword evidence="2" id="KW-0732">Signal</keyword>
<accession>A0A327MAY4</accession>
<evidence type="ECO:0000313" key="4">
    <source>
        <dbReference type="Proteomes" id="UP000249065"/>
    </source>
</evidence>
<evidence type="ECO:0000313" key="3">
    <source>
        <dbReference type="EMBL" id="RAI59626.1"/>
    </source>
</evidence>
<feature type="signal peptide" evidence="2">
    <location>
        <begin position="1"/>
        <end position="20"/>
    </location>
</feature>
<gene>
    <name evidence="3" type="ORF">DOO78_08525</name>
</gene>
<dbReference type="EMBL" id="QLIX01000004">
    <property type="protein sequence ID" value="RAI59626.1"/>
    <property type="molecule type" value="Genomic_DNA"/>
</dbReference>
<dbReference type="InterPro" id="IPR051923">
    <property type="entry name" value="Glycosyl_Hydrolase_39"/>
</dbReference>
<name>A0A327MAY4_9PROT</name>
<feature type="region of interest" description="Disordered" evidence="1">
    <location>
        <begin position="338"/>
        <end position="362"/>
    </location>
</feature>
<protein>
    <submittedName>
        <fullName evidence="3">Uncharacterized protein</fullName>
    </submittedName>
</protein>
<feature type="chain" id="PRO_5016440601" evidence="2">
    <location>
        <begin position="21"/>
        <end position="362"/>
    </location>
</feature>
<dbReference type="Gene3D" id="3.20.20.80">
    <property type="entry name" value="Glycosidases"/>
    <property type="match status" value="1"/>
</dbReference>
<sequence length="362" mass="40420">MRRVLMKGCLASLLAGPALAQTRQKAPPAAAPAGKGVELGLATPLQDLLGHSPAEMQTQIADYARLGATWLRTDFWWDHIQPYRRPIYDFDKFEPIVTTAKRHGLEVLAELHGMPSFVADSGGMGFEGNRSAYIDYALATARRFRGRIRYWEIWNEPNMQGAWGTPPDAAVYTRVMRDTYTAMKREFPDCFIVSGGLSPAPETAGDHVGAIDFVKRMYASGGKGHFDALGFHPYSWPLTPRDAVPWNGWDIMERSIRQIMVGQGDGDKKIWLTEFGAPTDGGKNAVSPETQAEILRQAIDRVGREPWAGPIFWYSYRDKGGSRTDTENWFGLVGPRGERKPAYDLFRTTGAAGRQEKPRPQR</sequence>
<dbReference type="OrthoDB" id="9815836at2"/>
<dbReference type="GO" id="GO:0004553">
    <property type="term" value="F:hydrolase activity, hydrolyzing O-glycosyl compounds"/>
    <property type="evidence" value="ECO:0007669"/>
    <property type="project" value="TreeGrafter"/>
</dbReference>
<organism evidence="3 4">
    <name type="scientific">Roseicella frigidaeris</name>
    <dbReference type="NCBI Taxonomy" id="2230885"/>
    <lineage>
        <taxon>Bacteria</taxon>
        <taxon>Pseudomonadati</taxon>
        <taxon>Pseudomonadota</taxon>
        <taxon>Alphaproteobacteria</taxon>
        <taxon>Acetobacterales</taxon>
        <taxon>Roseomonadaceae</taxon>
        <taxon>Roseicella</taxon>
    </lineage>
</organism>
<comment type="caution">
    <text evidence="3">The sequence shown here is derived from an EMBL/GenBank/DDBJ whole genome shotgun (WGS) entry which is preliminary data.</text>
</comment>
<dbReference type="Proteomes" id="UP000249065">
    <property type="component" value="Unassembled WGS sequence"/>
</dbReference>
<dbReference type="SUPFAM" id="SSF51445">
    <property type="entry name" value="(Trans)glycosidases"/>
    <property type="match status" value="1"/>
</dbReference>
<reference evidence="4" key="1">
    <citation type="submission" date="2018-06" db="EMBL/GenBank/DDBJ databases">
        <authorList>
            <person name="Khan S.A."/>
        </authorList>
    </citation>
    <scope>NUCLEOTIDE SEQUENCE [LARGE SCALE GENOMIC DNA]</scope>
    <source>
        <strain evidence="4">DB-1506</strain>
    </source>
</reference>
<dbReference type="AlphaFoldDB" id="A0A327MAY4"/>
<evidence type="ECO:0000256" key="2">
    <source>
        <dbReference type="SAM" id="SignalP"/>
    </source>
</evidence>
<evidence type="ECO:0000256" key="1">
    <source>
        <dbReference type="SAM" id="MobiDB-lite"/>
    </source>
</evidence>
<proteinExistence type="predicted"/>